<dbReference type="Gene3D" id="3.40.190.290">
    <property type="match status" value="1"/>
</dbReference>
<evidence type="ECO:0000313" key="2">
    <source>
        <dbReference type="Proteomes" id="UP000008839"/>
    </source>
</evidence>
<protein>
    <submittedName>
        <fullName evidence="1">Transcriptional regulator</fullName>
    </submittedName>
</protein>
<evidence type="ECO:0000313" key="1">
    <source>
        <dbReference type="EMBL" id="ACC58447.1"/>
    </source>
</evidence>
<proteinExistence type="predicted"/>
<gene>
    <name evidence="1" type="ordered locus">ACICU_03135</name>
</gene>
<dbReference type="KEGG" id="abc:ACICU_03135"/>
<name>A0A7U3Y2K8_ACIBC</name>
<sequence>MNELSEGSLIHVLPEWSAGSVTTSLLMLTRRGLLPSVNITADFLVEKLKT</sequence>
<dbReference type="Proteomes" id="UP000008839">
    <property type="component" value="Chromosome"/>
</dbReference>
<dbReference type="AlphaFoldDB" id="A0A7U3Y2K8"/>
<reference evidence="1 2" key="1">
    <citation type="journal article" date="2008" name="Antimicrob. Agents Chemother.">
        <title>Whole-genome pyrosequencing of an epidemic multidrug-resistant Acinetobacter baumannii strain belonging to the European clone II group.</title>
        <authorList>
            <person name="Iacono M."/>
            <person name="Villa L."/>
            <person name="Fortini D."/>
            <person name="Bordoni R."/>
            <person name="Imperi F."/>
            <person name="Bonnal R.J."/>
            <person name="Sicheritz-Ponten T."/>
            <person name="De Bellis G."/>
            <person name="Visca P."/>
            <person name="Cassone A."/>
            <person name="Carattoli A."/>
        </authorList>
    </citation>
    <scope>NUCLEOTIDE SEQUENCE [LARGE SCALE GENOMIC DNA]</scope>
    <source>
        <strain evidence="1 2">ACICU</strain>
    </source>
</reference>
<dbReference type="EMBL" id="CP000863">
    <property type="protein sequence ID" value="ACC58447.1"/>
    <property type="molecule type" value="Genomic_DNA"/>
</dbReference>
<accession>A0A7U3Y2K8</accession>
<organism evidence="1 2">
    <name type="scientific">Acinetobacter baumannii (strain ACICU)</name>
    <dbReference type="NCBI Taxonomy" id="405416"/>
    <lineage>
        <taxon>Bacteria</taxon>
        <taxon>Pseudomonadati</taxon>
        <taxon>Pseudomonadota</taxon>
        <taxon>Gammaproteobacteria</taxon>
        <taxon>Moraxellales</taxon>
        <taxon>Moraxellaceae</taxon>
        <taxon>Acinetobacter</taxon>
        <taxon>Acinetobacter calcoaceticus/baumannii complex</taxon>
    </lineage>
</organism>